<accession>A0ABS4U251</accession>
<dbReference type="EMBL" id="JAGINW010000001">
    <property type="protein sequence ID" value="MBP2330738.1"/>
    <property type="molecule type" value="Genomic_DNA"/>
</dbReference>
<sequence length="43" mass="4715">MSIERSSALASTLLGEISNDGFPLRLNEIALLGWVWAGAGWRR</sequence>
<comment type="caution">
    <text evidence="1">The sequence shown here is derived from an EMBL/GenBank/DDBJ whole genome shotgun (WGS) entry which is preliminary data.</text>
</comment>
<name>A0ABS4U251_9PSEU</name>
<dbReference type="Proteomes" id="UP001519332">
    <property type="component" value="Unassembled WGS sequence"/>
</dbReference>
<proteinExistence type="predicted"/>
<protein>
    <submittedName>
        <fullName evidence="1">Uncharacterized protein</fullName>
    </submittedName>
</protein>
<gene>
    <name evidence="1" type="ORF">JOF56_011123</name>
</gene>
<evidence type="ECO:0000313" key="2">
    <source>
        <dbReference type="Proteomes" id="UP001519332"/>
    </source>
</evidence>
<evidence type="ECO:0000313" key="1">
    <source>
        <dbReference type="EMBL" id="MBP2330738.1"/>
    </source>
</evidence>
<keyword evidence="2" id="KW-1185">Reference proteome</keyword>
<reference evidence="1 2" key="1">
    <citation type="submission" date="2021-03" db="EMBL/GenBank/DDBJ databases">
        <title>Sequencing the genomes of 1000 actinobacteria strains.</title>
        <authorList>
            <person name="Klenk H.-P."/>
        </authorList>
    </citation>
    <scope>NUCLEOTIDE SEQUENCE [LARGE SCALE GENOMIC DNA]</scope>
    <source>
        <strain evidence="1 2">DSM 46670</strain>
    </source>
</reference>
<organism evidence="1 2">
    <name type="scientific">Kibdelosporangium banguiense</name>
    <dbReference type="NCBI Taxonomy" id="1365924"/>
    <lineage>
        <taxon>Bacteria</taxon>
        <taxon>Bacillati</taxon>
        <taxon>Actinomycetota</taxon>
        <taxon>Actinomycetes</taxon>
        <taxon>Pseudonocardiales</taxon>
        <taxon>Pseudonocardiaceae</taxon>
        <taxon>Kibdelosporangium</taxon>
    </lineage>
</organism>